<dbReference type="PANTHER" id="PTHR13069">
    <property type="entry name" value="ALKYLATED DNA REPAIR PROTEIN ALKB HOMOLOG 8"/>
    <property type="match status" value="1"/>
</dbReference>
<protein>
    <submittedName>
        <fullName evidence="5">Methyltransferase type 11 domain-containing protein</fullName>
    </submittedName>
</protein>
<dbReference type="GO" id="GO:0008757">
    <property type="term" value="F:S-adenosylmethionine-dependent methyltransferase activity"/>
    <property type="evidence" value="ECO:0007669"/>
    <property type="project" value="InterPro"/>
</dbReference>
<evidence type="ECO:0000313" key="4">
    <source>
        <dbReference type="Proteomes" id="UP000887574"/>
    </source>
</evidence>
<dbReference type="Gene3D" id="3.40.50.150">
    <property type="entry name" value="Vaccinia Virus protein VP39"/>
    <property type="match status" value="1"/>
</dbReference>
<dbReference type="GO" id="GO:0000049">
    <property type="term" value="F:tRNA binding"/>
    <property type="evidence" value="ECO:0007669"/>
    <property type="project" value="TreeGrafter"/>
</dbReference>
<dbReference type="AlphaFoldDB" id="A0A915DZC8"/>
<dbReference type="InterPro" id="IPR051422">
    <property type="entry name" value="AlkB_tRNA_MeTrf/Diox"/>
</dbReference>
<proteinExistence type="predicted"/>
<dbReference type="GO" id="GO:0030488">
    <property type="term" value="P:tRNA methylation"/>
    <property type="evidence" value="ECO:0007669"/>
    <property type="project" value="TreeGrafter"/>
</dbReference>
<keyword evidence="4" id="KW-1185">Reference proteome</keyword>
<keyword evidence="2" id="KW-0808">Transferase</keyword>
<evidence type="ECO:0000256" key="1">
    <source>
        <dbReference type="ARBA" id="ARBA00022603"/>
    </source>
</evidence>
<dbReference type="InterPro" id="IPR029063">
    <property type="entry name" value="SAM-dependent_MTases_sf"/>
</dbReference>
<evidence type="ECO:0000259" key="3">
    <source>
        <dbReference type="Pfam" id="PF08241"/>
    </source>
</evidence>
<dbReference type="WBParaSite" id="jg24543">
    <property type="protein sequence ID" value="jg24543"/>
    <property type="gene ID" value="jg24543"/>
</dbReference>
<dbReference type="Pfam" id="PF08241">
    <property type="entry name" value="Methyltransf_11"/>
    <property type="match status" value="1"/>
</dbReference>
<dbReference type="GO" id="GO:0005634">
    <property type="term" value="C:nucleus"/>
    <property type="evidence" value="ECO:0007669"/>
    <property type="project" value="TreeGrafter"/>
</dbReference>
<dbReference type="Proteomes" id="UP000887574">
    <property type="component" value="Unplaced"/>
</dbReference>
<evidence type="ECO:0000313" key="5">
    <source>
        <dbReference type="WBParaSite" id="jg24543"/>
    </source>
</evidence>
<evidence type="ECO:0000256" key="2">
    <source>
        <dbReference type="ARBA" id="ARBA00022679"/>
    </source>
</evidence>
<dbReference type="InterPro" id="IPR013216">
    <property type="entry name" value="Methyltransf_11"/>
</dbReference>
<dbReference type="SUPFAM" id="SSF53335">
    <property type="entry name" value="S-adenosyl-L-methionine-dependent methyltransferases"/>
    <property type="match status" value="1"/>
</dbReference>
<dbReference type="GO" id="GO:0106335">
    <property type="term" value="F:tRNA (5-carboxymethyluridine(34)-5-O)-methyltransferase activity"/>
    <property type="evidence" value="ECO:0007669"/>
    <property type="project" value="TreeGrafter"/>
</dbReference>
<organism evidence="4 5">
    <name type="scientific">Ditylenchus dipsaci</name>
    <dbReference type="NCBI Taxonomy" id="166011"/>
    <lineage>
        <taxon>Eukaryota</taxon>
        <taxon>Metazoa</taxon>
        <taxon>Ecdysozoa</taxon>
        <taxon>Nematoda</taxon>
        <taxon>Chromadorea</taxon>
        <taxon>Rhabditida</taxon>
        <taxon>Tylenchina</taxon>
        <taxon>Tylenchomorpha</taxon>
        <taxon>Sphaerularioidea</taxon>
        <taxon>Anguinidae</taxon>
        <taxon>Anguininae</taxon>
        <taxon>Ditylenchus</taxon>
    </lineage>
</organism>
<dbReference type="GO" id="GO:0002098">
    <property type="term" value="P:tRNA wobble uridine modification"/>
    <property type="evidence" value="ECO:0007669"/>
    <property type="project" value="TreeGrafter"/>
</dbReference>
<reference evidence="5" key="1">
    <citation type="submission" date="2022-11" db="UniProtKB">
        <authorList>
            <consortium name="WormBaseParasite"/>
        </authorList>
    </citation>
    <scope>IDENTIFICATION</scope>
</reference>
<dbReference type="PANTHER" id="PTHR13069:SF34">
    <property type="entry name" value="METHYLTRANSFERASE TYPE 11 DOMAIN-CONTAINING PROTEIN"/>
    <property type="match status" value="1"/>
</dbReference>
<name>A0A915DZC8_9BILA</name>
<accession>A0A915DZC8</accession>
<feature type="domain" description="Methyltransferase type 11" evidence="3">
    <location>
        <begin position="59"/>
        <end position="133"/>
    </location>
</feature>
<keyword evidence="1" id="KW-0489">Methyltransferase</keyword>
<dbReference type="GO" id="GO:0005737">
    <property type="term" value="C:cytoplasm"/>
    <property type="evidence" value="ECO:0007669"/>
    <property type="project" value="TreeGrafter"/>
</dbReference>
<sequence length="330" mass="37535">MDGSKVEELYVRDVYDRLARQIELSCAPPSLINSSNGCRLWPRVHQFLKELKTGSLVVDAGCGPLKYNAPGTFIIGFDTCSEALLGSQCHGQSRDVVLADALHLPFRENCADAIVCVSMLHHLSSESRRLKVLKNFSSLMSISAEMIVYVWAMEQPNAKFPSQDVLVPWNLHELPKSNGLLPLVPFHKDSTKEQRIISNSIAIEVDEDCCSLSTTSISCWLDHWLSKMQRNVRAKWCINRWSPMLGNRLRSTMQSVEELYASELTLTLLEDSIDIALSTIREVIYYRYYHVFRQGELEELIEKINCLNTSSITFDSANWCLLARKIEKDK</sequence>